<organism evidence="1 2">
    <name type="scientific">Protopolystoma xenopodis</name>
    <dbReference type="NCBI Taxonomy" id="117903"/>
    <lineage>
        <taxon>Eukaryota</taxon>
        <taxon>Metazoa</taxon>
        <taxon>Spiralia</taxon>
        <taxon>Lophotrochozoa</taxon>
        <taxon>Platyhelminthes</taxon>
        <taxon>Monogenea</taxon>
        <taxon>Polyopisthocotylea</taxon>
        <taxon>Polystomatidea</taxon>
        <taxon>Polystomatidae</taxon>
        <taxon>Protopolystoma</taxon>
    </lineage>
</organism>
<dbReference type="EMBL" id="CAAALY010099552">
    <property type="protein sequence ID" value="VEL29010.1"/>
    <property type="molecule type" value="Genomic_DNA"/>
</dbReference>
<sequence>MKTFEVRFHQKTTANSSRTDVDWLYWNINADAVAEVISFDFGEKVLSFRPSYDVRHWSKVSSSQPISS</sequence>
<evidence type="ECO:0000313" key="1">
    <source>
        <dbReference type="EMBL" id="VEL29010.1"/>
    </source>
</evidence>
<evidence type="ECO:0000313" key="2">
    <source>
        <dbReference type="Proteomes" id="UP000784294"/>
    </source>
</evidence>
<gene>
    <name evidence="1" type="ORF">PXEA_LOCUS22450</name>
</gene>
<reference evidence="1" key="1">
    <citation type="submission" date="2018-11" db="EMBL/GenBank/DDBJ databases">
        <authorList>
            <consortium name="Pathogen Informatics"/>
        </authorList>
    </citation>
    <scope>NUCLEOTIDE SEQUENCE</scope>
</reference>
<dbReference type="AlphaFoldDB" id="A0A448X603"/>
<name>A0A448X603_9PLAT</name>
<keyword evidence="2" id="KW-1185">Reference proteome</keyword>
<dbReference type="Proteomes" id="UP000784294">
    <property type="component" value="Unassembled WGS sequence"/>
</dbReference>
<comment type="caution">
    <text evidence="1">The sequence shown here is derived from an EMBL/GenBank/DDBJ whole genome shotgun (WGS) entry which is preliminary data.</text>
</comment>
<protein>
    <submittedName>
        <fullName evidence="1">Uncharacterized protein</fullName>
    </submittedName>
</protein>
<accession>A0A448X603</accession>
<proteinExistence type="predicted"/>